<reference evidence="1" key="1">
    <citation type="submission" date="2024-09" db="EMBL/GenBank/DDBJ databases">
        <authorList>
            <person name="Liu J."/>
        </authorList>
    </citation>
    <scope>NUCLEOTIDE SEQUENCE</scope>
    <source>
        <strain evidence="1">NBU2967</strain>
    </source>
</reference>
<proteinExistence type="predicted"/>
<sequence length="791" mass="91453">MGFNNIGESPLTQYISFNKLLEQYDAMAEGDDEFLAKKAKAILKAQEPYPELRSGFQDVSLLKEHEDLIRLILQDTFPEVLTNNEIKTASLPFNNVVFNATKRFQKIVKDAGNNFVPRMRELPEHEMYIAVCTVILNFHYGFNLDFKRPFFYDIPDSKGIIRHYRILYNADFMEIIPTDKAKKLSQDDIDELLDNYGNIELWKEKIPPQSFISKGFIISSMFDVTVEHSISEIKSSLIASNKRQSAGFMEHLGETFRSFFNIQDINAGFVVYHAANNQFERVHGHGIKSVLLGKEDQVSCGKILCRSSYKALLKDNKYFAISDVEKYYRASKGGQPYKNLKEEGVKSAIFAPIATEGDLLGVLELTSPNKNELNSVNAQKLDHIMPFIVTAVLRSKTEEENLIDAVIQNECTSVHSSVYWRFQEEAKHFIRNNLEGRHSTFREVVFKNVTPLYGQIDIKNSSDARNKAIQRDLMIQLSMIKSVLLKAFQTKSLPVYEELIFRINDHINDIKEALHTNSEQSIFQFIKDEITPIFEHLKKSDEELKSAIVDYESQIDMTTDSYYDHRRNYDESVMEINEKLTSLIDKRQEEAQDMFPHYFERYKTDGVEHNMYIGASIVSDDSFDPIYINNLRLWQLQIMCEMENVHYGLKQELPVPLNVSSLILVYNTSLAIRFRMDEKRFDVDGTYNARYEIIKKRIDKSFIKGTTERLTQPGKMVVVYSQKSDELEYLRYIKFLKSKGCFSGKVEIVELDGLQGVSGLKAIRADILYTTRNTAKEKTFTYDDLMEELKA</sequence>
<accession>A0ACC7LJM3</accession>
<keyword evidence="2" id="KW-1185">Reference proteome</keyword>
<comment type="caution">
    <text evidence="1">The sequence shown here is derived from an EMBL/GenBank/DDBJ whole genome shotgun (WGS) entry which is preliminary data.</text>
</comment>
<protein>
    <submittedName>
        <fullName evidence="1">GAF domain-containing protein</fullName>
    </submittedName>
</protein>
<dbReference type="Proteomes" id="UP001595191">
    <property type="component" value="Unassembled WGS sequence"/>
</dbReference>
<evidence type="ECO:0000313" key="2">
    <source>
        <dbReference type="Proteomes" id="UP001595191"/>
    </source>
</evidence>
<organism evidence="1 2">
    <name type="scientific">Meishania litoralis</name>
    <dbReference type="NCBI Taxonomy" id="3434685"/>
    <lineage>
        <taxon>Bacteria</taxon>
        <taxon>Pseudomonadati</taxon>
        <taxon>Bacteroidota</taxon>
        <taxon>Flavobacteriia</taxon>
        <taxon>Flavobacteriales</taxon>
        <taxon>Flavobacteriaceae</taxon>
        <taxon>Meishania</taxon>
    </lineage>
</organism>
<evidence type="ECO:0000313" key="1">
    <source>
        <dbReference type="EMBL" id="MFH6603459.1"/>
    </source>
</evidence>
<dbReference type="EMBL" id="JBHFPV010000001">
    <property type="protein sequence ID" value="MFH6603459.1"/>
    <property type="molecule type" value="Genomic_DNA"/>
</dbReference>
<gene>
    <name evidence="1" type="ORF">ACEZ3G_08220</name>
</gene>
<name>A0ACC7LJM3_9FLAO</name>